<accession>A0A2P7SPK6</accession>
<evidence type="ECO:0000256" key="3">
    <source>
        <dbReference type="ARBA" id="ARBA00022833"/>
    </source>
</evidence>
<dbReference type="GO" id="GO:0046872">
    <property type="term" value="F:metal ion binding"/>
    <property type="evidence" value="ECO:0007669"/>
    <property type="project" value="UniProtKB-KW"/>
</dbReference>
<keyword evidence="7" id="KW-1185">Reference proteome</keyword>
<evidence type="ECO:0000256" key="1">
    <source>
        <dbReference type="ARBA" id="ARBA00005495"/>
    </source>
</evidence>
<dbReference type="PANTHER" id="PTHR33337:SF40">
    <property type="entry name" value="CENP-V_GFA DOMAIN-CONTAINING PROTEIN-RELATED"/>
    <property type="match status" value="1"/>
</dbReference>
<dbReference type="Proteomes" id="UP000241229">
    <property type="component" value="Unassembled WGS sequence"/>
</dbReference>
<comment type="caution">
    <text evidence="6">The sequence shown here is derived from an EMBL/GenBank/DDBJ whole genome shotgun (WGS) entry which is preliminary data.</text>
</comment>
<feature type="domain" description="CENP-V/GFA" evidence="5">
    <location>
        <begin position="4"/>
        <end position="116"/>
    </location>
</feature>
<proteinExistence type="inferred from homology"/>
<keyword evidence="2" id="KW-0479">Metal-binding</keyword>
<dbReference type="Gene3D" id="3.90.1590.10">
    <property type="entry name" value="glutathione-dependent formaldehyde- activating enzyme (gfa)"/>
    <property type="match status" value="1"/>
</dbReference>
<keyword evidence="4" id="KW-0456">Lyase</keyword>
<sequence length="132" mass="14330">MARYEGGCLCGAVRYCAEAAPINQRVCHCRLCQKAIGAAFNARLLFRIEDVAFDGLVATVHSSPDLKRGFCANCGTTIFSRRDAAGILGLTSGSLDDPSLFRPQMHIFTASRQPWVRIDDGLPQYEQGPPPG</sequence>
<keyword evidence="3" id="KW-0862">Zinc</keyword>
<dbReference type="RefSeq" id="WP_106771143.1">
    <property type="nucleotide sequence ID" value="NZ_PXYK01000004.1"/>
</dbReference>
<comment type="similarity">
    <text evidence="1">Belongs to the Gfa family.</text>
</comment>
<dbReference type="InterPro" id="IPR011057">
    <property type="entry name" value="Mss4-like_sf"/>
</dbReference>
<evidence type="ECO:0000259" key="5">
    <source>
        <dbReference type="PROSITE" id="PS51891"/>
    </source>
</evidence>
<dbReference type="PROSITE" id="PS51891">
    <property type="entry name" value="CENP_V_GFA"/>
    <property type="match status" value="1"/>
</dbReference>
<gene>
    <name evidence="6" type="ORF">C7I84_05455</name>
</gene>
<dbReference type="Pfam" id="PF04828">
    <property type="entry name" value="GFA"/>
    <property type="match status" value="1"/>
</dbReference>
<dbReference type="OrthoDB" id="9807246at2"/>
<evidence type="ECO:0000313" key="7">
    <source>
        <dbReference type="Proteomes" id="UP000241229"/>
    </source>
</evidence>
<dbReference type="PANTHER" id="PTHR33337">
    <property type="entry name" value="GFA DOMAIN-CONTAINING PROTEIN"/>
    <property type="match status" value="1"/>
</dbReference>
<reference evidence="6 7" key="1">
    <citation type="submission" date="2018-03" db="EMBL/GenBank/DDBJ databases">
        <title>The draft genome of Mesorhizobium sp. 6GN-30.</title>
        <authorList>
            <person name="Liu L."/>
            <person name="Li L."/>
            <person name="Wang T."/>
            <person name="Zhang X."/>
            <person name="Liang L."/>
        </authorList>
    </citation>
    <scope>NUCLEOTIDE SEQUENCE [LARGE SCALE GENOMIC DNA]</scope>
    <source>
        <strain evidence="6 7">6GN30</strain>
    </source>
</reference>
<evidence type="ECO:0000256" key="2">
    <source>
        <dbReference type="ARBA" id="ARBA00022723"/>
    </source>
</evidence>
<organism evidence="6 7">
    <name type="scientific">Kumtagia ephedrae</name>
    <dbReference type="NCBI Taxonomy" id="2116701"/>
    <lineage>
        <taxon>Bacteria</taxon>
        <taxon>Pseudomonadati</taxon>
        <taxon>Pseudomonadota</taxon>
        <taxon>Alphaproteobacteria</taxon>
        <taxon>Hyphomicrobiales</taxon>
        <taxon>Phyllobacteriaceae</taxon>
        <taxon>Kumtagia</taxon>
    </lineage>
</organism>
<dbReference type="AlphaFoldDB" id="A0A2P7SPK6"/>
<evidence type="ECO:0000313" key="6">
    <source>
        <dbReference type="EMBL" id="PSJ64398.1"/>
    </source>
</evidence>
<evidence type="ECO:0000256" key="4">
    <source>
        <dbReference type="ARBA" id="ARBA00023239"/>
    </source>
</evidence>
<dbReference type="EMBL" id="PXYK01000004">
    <property type="protein sequence ID" value="PSJ64398.1"/>
    <property type="molecule type" value="Genomic_DNA"/>
</dbReference>
<protein>
    <submittedName>
        <fullName evidence="6">GFA family protein</fullName>
    </submittedName>
</protein>
<name>A0A2P7SPK6_9HYPH</name>
<dbReference type="InterPro" id="IPR006913">
    <property type="entry name" value="CENP-V/GFA"/>
</dbReference>
<dbReference type="GO" id="GO:0016846">
    <property type="term" value="F:carbon-sulfur lyase activity"/>
    <property type="evidence" value="ECO:0007669"/>
    <property type="project" value="InterPro"/>
</dbReference>
<dbReference type="SUPFAM" id="SSF51316">
    <property type="entry name" value="Mss4-like"/>
    <property type="match status" value="1"/>
</dbReference>